<sequence>MPLLFGGLNCDRWASGNCTAGRTGSSIPKVPSVWLRHILLVGPLALWPGALDIGEDSPDLGVAEKIGKPRHVALIAAPDDGGRAFPDDAEQDVIGMVPRVAAGIVRWRRETSGWKGRLPVRLPLELRTVAGRTLVRIDLPALFDDFCGRRGGGYRADLMPPNEDRQDQAAEEQPEPQDITEFIAHELHDCW</sequence>
<organism evidence="2">
    <name type="scientific">bioreactor metagenome</name>
    <dbReference type="NCBI Taxonomy" id="1076179"/>
    <lineage>
        <taxon>unclassified sequences</taxon>
        <taxon>metagenomes</taxon>
        <taxon>ecological metagenomes</taxon>
    </lineage>
</organism>
<dbReference type="AlphaFoldDB" id="A0A644UL41"/>
<reference evidence="2" key="1">
    <citation type="submission" date="2019-08" db="EMBL/GenBank/DDBJ databases">
        <authorList>
            <person name="Kucharzyk K."/>
            <person name="Murdoch R.W."/>
            <person name="Higgins S."/>
            <person name="Loffler F."/>
        </authorList>
    </citation>
    <scope>NUCLEOTIDE SEQUENCE</scope>
</reference>
<feature type="region of interest" description="Disordered" evidence="1">
    <location>
        <begin position="154"/>
        <end position="176"/>
    </location>
</feature>
<evidence type="ECO:0000313" key="2">
    <source>
        <dbReference type="EMBL" id="MPL79650.1"/>
    </source>
</evidence>
<accession>A0A644UL41</accession>
<gene>
    <name evidence="2" type="ORF">SDC9_25534</name>
</gene>
<comment type="caution">
    <text evidence="2">The sequence shown here is derived from an EMBL/GenBank/DDBJ whole genome shotgun (WGS) entry which is preliminary data.</text>
</comment>
<proteinExistence type="predicted"/>
<evidence type="ECO:0000256" key="1">
    <source>
        <dbReference type="SAM" id="MobiDB-lite"/>
    </source>
</evidence>
<name>A0A644UL41_9ZZZZ</name>
<protein>
    <submittedName>
        <fullName evidence="2">Uncharacterized protein</fullName>
    </submittedName>
</protein>
<dbReference type="EMBL" id="VSSQ01000129">
    <property type="protein sequence ID" value="MPL79650.1"/>
    <property type="molecule type" value="Genomic_DNA"/>
</dbReference>